<gene>
    <name evidence="1" type="ORF">HPB50_005808</name>
</gene>
<name>A0ACB7TFI7_HYAAI</name>
<accession>A0ACB7TFI7</accession>
<evidence type="ECO:0000313" key="1">
    <source>
        <dbReference type="EMBL" id="KAH6944868.1"/>
    </source>
</evidence>
<keyword evidence="2" id="KW-1185">Reference proteome</keyword>
<proteinExistence type="predicted"/>
<reference evidence="1" key="1">
    <citation type="submission" date="2020-05" db="EMBL/GenBank/DDBJ databases">
        <title>Large-scale comparative analyses of tick genomes elucidate their genetic diversity and vector capacities.</title>
        <authorList>
            <person name="Jia N."/>
            <person name="Wang J."/>
            <person name="Shi W."/>
            <person name="Du L."/>
            <person name="Sun Y."/>
            <person name="Zhan W."/>
            <person name="Jiang J."/>
            <person name="Wang Q."/>
            <person name="Zhang B."/>
            <person name="Ji P."/>
            <person name="Sakyi L.B."/>
            <person name="Cui X."/>
            <person name="Yuan T."/>
            <person name="Jiang B."/>
            <person name="Yang W."/>
            <person name="Lam T.T.-Y."/>
            <person name="Chang Q."/>
            <person name="Ding S."/>
            <person name="Wang X."/>
            <person name="Zhu J."/>
            <person name="Ruan X."/>
            <person name="Zhao L."/>
            <person name="Wei J."/>
            <person name="Que T."/>
            <person name="Du C."/>
            <person name="Cheng J."/>
            <person name="Dai P."/>
            <person name="Han X."/>
            <person name="Huang E."/>
            <person name="Gao Y."/>
            <person name="Liu J."/>
            <person name="Shao H."/>
            <person name="Ye R."/>
            <person name="Li L."/>
            <person name="Wei W."/>
            <person name="Wang X."/>
            <person name="Wang C."/>
            <person name="Yang T."/>
            <person name="Huo Q."/>
            <person name="Li W."/>
            <person name="Guo W."/>
            <person name="Chen H."/>
            <person name="Zhou L."/>
            <person name="Ni X."/>
            <person name="Tian J."/>
            <person name="Zhou Y."/>
            <person name="Sheng Y."/>
            <person name="Liu T."/>
            <person name="Pan Y."/>
            <person name="Xia L."/>
            <person name="Li J."/>
            <person name="Zhao F."/>
            <person name="Cao W."/>
        </authorList>
    </citation>
    <scope>NUCLEOTIDE SEQUENCE</scope>
    <source>
        <strain evidence="1">Hyas-2018</strain>
    </source>
</reference>
<comment type="caution">
    <text evidence="1">The sequence shown here is derived from an EMBL/GenBank/DDBJ whole genome shotgun (WGS) entry which is preliminary data.</text>
</comment>
<organism evidence="1 2">
    <name type="scientific">Hyalomma asiaticum</name>
    <name type="common">Tick</name>
    <dbReference type="NCBI Taxonomy" id="266040"/>
    <lineage>
        <taxon>Eukaryota</taxon>
        <taxon>Metazoa</taxon>
        <taxon>Ecdysozoa</taxon>
        <taxon>Arthropoda</taxon>
        <taxon>Chelicerata</taxon>
        <taxon>Arachnida</taxon>
        <taxon>Acari</taxon>
        <taxon>Parasitiformes</taxon>
        <taxon>Ixodida</taxon>
        <taxon>Ixodoidea</taxon>
        <taxon>Ixodidae</taxon>
        <taxon>Hyalomminae</taxon>
        <taxon>Hyalomma</taxon>
    </lineage>
</organism>
<evidence type="ECO:0000313" key="2">
    <source>
        <dbReference type="Proteomes" id="UP000821845"/>
    </source>
</evidence>
<dbReference type="Proteomes" id="UP000821845">
    <property type="component" value="Chromosome 1"/>
</dbReference>
<dbReference type="EMBL" id="CM023481">
    <property type="protein sequence ID" value="KAH6944868.1"/>
    <property type="molecule type" value="Genomic_DNA"/>
</dbReference>
<sequence>MVHADSTPVPVVSHLRVLGLILQSNRSNTDTIDQLSLSVQETARILARVRARREVMDKRDLLRLIDAFVISRRTYRLPYTNLLKSERDKIDVLIHRAYNTALGLPPNSSTERLLRLGVHNTIDEYDQKYTWNVRSSGRTSVTVWGVVTYQGLGPLRRVRGRMTAAAYMDVIETVLLPYILDGPFPDGLYHFQQDGTSIHTARKVRELLDSLGIIILYWPARISDINIIQIVWSLTKRTLAKQRGLATCSVDDLWCAVESEWARLRNDSTLVDQLYKSVPQGVQSYRCLVELQRAISWCLRNHLQSQRINYDEDSAAAKSPLPQT</sequence>
<protein>
    <submittedName>
        <fullName evidence="1">Uncharacterized protein</fullName>
    </submittedName>
</protein>